<evidence type="ECO:0000313" key="4">
    <source>
        <dbReference type="EMBL" id="EME29836.1"/>
    </source>
</evidence>
<name>M2W2C6_GALSU</name>
<feature type="compositionally biased region" description="Basic and acidic residues" evidence="2">
    <location>
        <begin position="1"/>
        <end position="10"/>
    </location>
</feature>
<dbReference type="OrthoDB" id="10422243at2759"/>
<accession>M2W2C6</accession>
<dbReference type="GeneID" id="17088605"/>
<keyword evidence="3" id="KW-0812">Transmembrane</keyword>
<feature type="compositionally biased region" description="Basic and acidic residues" evidence="2">
    <location>
        <begin position="362"/>
        <end position="390"/>
    </location>
</feature>
<feature type="transmembrane region" description="Helical" evidence="3">
    <location>
        <begin position="540"/>
        <end position="562"/>
    </location>
</feature>
<evidence type="ECO:0000256" key="3">
    <source>
        <dbReference type="SAM" id="Phobius"/>
    </source>
</evidence>
<feature type="region of interest" description="Disordered" evidence="2">
    <location>
        <begin position="353"/>
        <end position="407"/>
    </location>
</feature>
<gene>
    <name evidence="4" type="ORF">Gasu_28360</name>
</gene>
<keyword evidence="3" id="KW-1133">Transmembrane helix</keyword>
<reference evidence="5" key="1">
    <citation type="journal article" date="2013" name="Science">
        <title>Gene transfer from bacteria and archaea facilitated evolution of an extremophilic eukaryote.</title>
        <authorList>
            <person name="Schonknecht G."/>
            <person name="Chen W.H."/>
            <person name="Ternes C.M."/>
            <person name="Barbier G.G."/>
            <person name="Shrestha R.P."/>
            <person name="Stanke M."/>
            <person name="Brautigam A."/>
            <person name="Baker B.J."/>
            <person name="Banfield J.F."/>
            <person name="Garavito R.M."/>
            <person name="Carr K."/>
            <person name="Wilkerson C."/>
            <person name="Rensing S.A."/>
            <person name="Gagneul D."/>
            <person name="Dickenson N.E."/>
            <person name="Oesterhelt C."/>
            <person name="Lercher M.J."/>
            <person name="Weber A.P."/>
        </authorList>
    </citation>
    <scope>NUCLEOTIDE SEQUENCE [LARGE SCALE GENOMIC DNA]</scope>
    <source>
        <strain evidence="5">074W</strain>
    </source>
</reference>
<dbReference type="AlphaFoldDB" id="M2W2C6"/>
<feature type="region of interest" description="Disordered" evidence="2">
    <location>
        <begin position="297"/>
        <end position="322"/>
    </location>
</feature>
<feature type="compositionally biased region" description="Polar residues" evidence="2">
    <location>
        <begin position="392"/>
        <end position="407"/>
    </location>
</feature>
<evidence type="ECO:0000256" key="2">
    <source>
        <dbReference type="SAM" id="MobiDB-lite"/>
    </source>
</evidence>
<dbReference type="EMBL" id="KB454505">
    <property type="protein sequence ID" value="EME29836.1"/>
    <property type="molecule type" value="Genomic_DNA"/>
</dbReference>
<dbReference type="RefSeq" id="XP_005706356.1">
    <property type="nucleotide sequence ID" value="XM_005706299.1"/>
</dbReference>
<proteinExistence type="predicted"/>
<feature type="compositionally biased region" description="Polar residues" evidence="2">
    <location>
        <begin position="15"/>
        <end position="25"/>
    </location>
</feature>
<feature type="coiled-coil region" evidence="1">
    <location>
        <begin position="444"/>
        <end position="503"/>
    </location>
</feature>
<dbReference type="KEGG" id="gsl:Gasu_28360"/>
<organism evidence="4 5">
    <name type="scientific">Galdieria sulphuraria</name>
    <name type="common">Red alga</name>
    <dbReference type="NCBI Taxonomy" id="130081"/>
    <lineage>
        <taxon>Eukaryota</taxon>
        <taxon>Rhodophyta</taxon>
        <taxon>Bangiophyceae</taxon>
        <taxon>Galdieriales</taxon>
        <taxon>Galdieriaceae</taxon>
        <taxon>Galdieria</taxon>
    </lineage>
</organism>
<dbReference type="Proteomes" id="UP000030680">
    <property type="component" value="Unassembled WGS sequence"/>
</dbReference>
<keyword evidence="5" id="KW-1185">Reference proteome</keyword>
<sequence length="600" mass="69610">MDGQQRELLKHSFSMDPQHQPKPNTQLQKKLLEQLFQGGVRDTNTMHESHSAPYFLNQDRKMTPSSTLEVSSKEQVEKGLRNEQKRSVFNLGKIGEKILEKRSLRKRVKESATVKQLCARFPELEEDAICAAYAAHGGNKNLTVNYLSRALGSRNSSNSVKENSFSEVANFMRRYTEEGPTGVVQDNQVAIESYSGVRKEEDSREKSSGVHRTVEEQSRGSSQVSLVEQTNTAVGESQLVIPSTNNMALSRRRNSDRVKSKKFSDEQSEEILSHLYGKNPEQPIPFVENYAKYPKTFYPKEKSKKQRTQNESSRLGPEDLELLNDMPKDAKEAFRKRLKKFYDHQNVFFKEDGFEPSQNSLHSDKLSKPCEEAEKFENDSNHRNERERLKSKSSYSSQLVKYNSSTSHLDKEDITQQLLPNSYGDMHHPLSKEHIDFEQSQSSFQILERRILEWNEELHKLDVDTSKQILRLDSHYNHIHQSLDDLYERVHRMECKLDELRQTNRFATVRKVDSYWSSSFWLLLDGIGFSKYFLHDKYIIQSHVVVLWYCLLKPIVLVYGLFCGKKQRHHRHGSRDSIQFGSGDLSKTLAFLMNTHDKDS</sequence>
<keyword evidence="1" id="KW-0175">Coiled coil</keyword>
<feature type="region of interest" description="Disordered" evidence="2">
    <location>
        <begin position="1"/>
        <end position="27"/>
    </location>
</feature>
<evidence type="ECO:0000256" key="1">
    <source>
        <dbReference type="SAM" id="Coils"/>
    </source>
</evidence>
<dbReference type="CDD" id="cd14279">
    <property type="entry name" value="CUE"/>
    <property type="match status" value="1"/>
</dbReference>
<protein>
    <submittedName>
        <fullName evidence="4">Uncharacterized protein</fullName>
    </submittedName>
</protein>
<feature type="compositionally biased region" description="Basic and acidic residues" evidence="2">
    <location>
        <begin position="197"/>
        <end position="218"/>
    </location>
</feature>
<evidence type="ECO:0000313" key="5">
    <source>
        <dbReference type="Proteomes" id="UP000030680"/>
    </source>
</evidence>
<keyword evidence="3" id="KW-0472">Membrane</keyword>
<feature type="region of interest" description="Disordered" evidence="2">
    <location>
        <begin position="194"/>
        <end position="225"/>
    </location>
</feature>
<dbReference type="Gramene" id="EME29836">
    <property type="protein sequence ID" value="EME29836"/>
    <property type="gene ID" value="Gasu_28360"/>
</dbReference>